<dbReference type="Gene3D" id="3.20.20.70">
    <property type="entry name" value="Aldolase class I"/>
    <property type="match status" value="1"/>
</dbReference>
<dbReference type="CDD" id="cd14792">
    <property type="entry name" value="GH27"/>
    <property type="match status" value="1"/>
</dbReference>
<dbReference type="InterPro" id="IPR013785">
    <property type="entry name" value="Aldolase_TIM"/>
</dbReference>
<keyword evidence="3 4" id="KW-0326">Glycosidase</keyword>
<dbReference type="PROSITE" id="PS00512">
    <property type="entry name" value="ALPHA_GALACTOSIDASE"/>
    <property type="match status" value="1"/>
</dbReference>
<accession>A0A7R9A384</accession>
<evidence type="ECO:0000256" key="1">
    <source>
        <dbReference type="ARBA" id="ARBA00009743"/>
    </source>
</evidence>
<dbReference type="GO" id="GO:0009311">
    <property type="term" value="P:oligosaccharide metabolic process"/>
    <property type="evidence" value="ECO:0007669"/>
    <property type="project" value="TreeGrafter"/>
</dbReference>
<sequence length="409" mass="45923">MAREDGEASSSVPDPGKRARARQVQYRAPYGEGTMNNPWVILVSAVILASVSSALDNGLALTPPMGWLSWERFQCNTDCVNDPENCIRSGMMNFEISFHSQCQTLTANCSFYCRSIHKQFLSFSTCSEHLMKTMADLMVSEGYAEAGYKYIIVDDCWLARERDTYGRLQADPQRFPSGIKGLADYVHSKGLLFGIYEDYGDFTCAGYPGVLGHLEVDAYTLASWGVDYIKLDGCHSDPKDMDQGYPEFGHYLNRTGRPIVYSCSWPQYQMAHGIQPNYTAIRSMCNLWRNYGDIEDSWGSVLKIVDYYGDNQESLVPNAGPGHWNDPDMLIIGDFGLSYEESKVQMALWAILAAPLLMSVDLRTIRPEYKAILQNSDIIQVSQDPLGIQGKRIFRVRCPSPSTSSHLMN</sequence>
<keyword evidence="7" id="KW-1185">Reference proteome</keyword>
<gene>
    <name evidence="6" type="ORF">DSTB1V02_LOCUS1631</name>
</gene>
<dbReference type="AlphaFoldDB" id="A0A7R9A384"/>
<dbReference type="PANTHER" id="PTHR11452">
    <property type="entry name" value="ALPHA-GALACTOSIDASE/ALPHA-N-ACETYLGALACTOSAMINIDASE"/>
    <property type="match status" value="1"/>
</dbReference>
<dbReference type="FunFam" id="3.20.20.70:FF:000197">
    <property type="entry name" value="Alpha-galactosidase"/>
    <property type="match status" value="1"/>
</dbReference>
<dbReference type="EC" id="3.2.1.-" evidence="4"/>
<reference evidence="6" key="1">
    <citation type="submission" date="2020-11" db="EMBL/GenBank/DDBJ databases">
        <authorList>
            <person name="Tran Van P."/>
        </authorList>
    </citation>
    <scope>NUCLEOTIDE SEQUENCE</scope>
</reference>
<dbReference type="SUPFAM" id="SSF51445">
    <property type="entry name" value="(Trans)glycosidases"/>
    <property type="match status" value="1"/>
</dbReference>
<evidence type="ECO:0000256" key="4">
    <source>
        <dbReference type="RuleBase" id="RU361168"/>
    </source>
</evidence>
<dbReference type="Proteomes" id="UP000677054">
    <property type="component" value="Unassembled WGS sequence"/>
</dbReference>
<dbReference type="InterPro" id="IPR017853">
    <property type="entry name" value="GH"/>
</dbReference>
<dbReference type="Pfam" id="PF16499">
    <property type="entry name" value="Melibiase_2"/>
    <property type="match status" value="2"/>
</dbReference>
<dbReference type="GO" id="GO:0005737">
    <property type="term" value="C:cytoplasm"/>
    <property type="evidence" value="ECO:0007669"/>
    <property type="project" value="TreeGrafter"/>
</dbReference>
<dbReference type="EMBL" id="LR899676">
    <property type="protein sequence ID" value="CAD7241648.1"/>
    <property type="molecule type" value="Genomic_DNA"/>
</dbReference>
<evidence type="ECO:0000313" key="6">
    <source>
        <dbReference type="EMBL" id="CAD7241648.1"/>
    </source>
</evidence>
<dbReference type="InterPro" id="IPR000111">
    <property type="entry name" value="Glyco_hydro_27/36_CS"/>
</dbReference>
<dbReference type="GO" id="GO:0016139">
    <property type="term" value="P:glycoside catabolic process"/>
    <property type="evidence" value="ECO:0007669"/>
    <property type="project" value="TreeGrafter"/>
</dbReference>
<dbReference type="PANTHER" id="PTHR11452:SF86">
    <property type="entry name" value="ALPHA-GALACTOSIDASE"/>
    <property type="match status" value="1"/>
</dbReference>
<comment type="similarity">
    <text evidence="1 4">Belongs to the glycosyl hydrolase 27 family.</text>
</comment>
<evidence type="ECO:0000256" key="5">
    <source>
        <dbReference type="SAM" id="MobiDB-lite"/>
    </source>
</evidence>
<dbReference type="InterPro" id="IPR002241">
    <property type="entry name" value="Glyco_hydro_27"/>
</dbReference>
<keyword evidence="4" id="KW-1015">Disulfide bond</keyword>
<keyword evidence="2 4" id="KW-0378">Hydrolase</keyword>
<dbReference type="EMBL" id="CAJPEV010000159">
    <property type="protein sequence ID" value="CAG0881583.1"/>
    <property type="molecule type" value="Genomic_DNA"/>
</dbReference>
<name>A0A7R9A384_9CRUS</name>
<dbReference type="PRINTS" id="PR00740">
    <property type="entry name" value="GLHYDRLASE27"/>
</dbReference>
<evidence type="ECO:0000256" key="3">
    <source>
        <dbReference type="ARBA" id="ARBA00023295"/>
    </source>
</evidence>
<proteinExistence type="inferred from homology"/>
<dbReference type="OrthoDB" id="5795902at2759"/>
<dbReference type="GO" id="GO:0004557">
    <property type="term" value="F:alpha-galactosidase activity"/>
    <property type="evidence" value="ECO:0007669"/>
    <property type="project" value="TreeGrafter"/>
</dbReference>
<protein>
    <recommendedName>
        <fullName evidence="4">Alpha-galactosidase</fullName>
        <ecNumber evidence="4">3.2.1.-</ecNumber>
    </recommendedName>
</protein>
<evidence type="ECO:0000256" key="2">
    <source>
        <dbReference type="ARBA" id="ARBA00022801"/>
    </source>
</evidence>
<evidence type="ECO:0000313" key="7">
    <source>
        <dbReference type="Proteomes" id="UP000677054"/>
    </source>
</evidence>
<feature type="region of interest" description="Disordered" evidence="5">
    <location>
        <begin position="1"/>
        <end position="20"/>
    </location>
</feature>
<organism evidence="6">
    <name type="scientific">Darwinula stevensoni</name>
    <dbReference type="NCBI Taxonomy" id="69355"/>
    <lineage>
        <taxon>Eukaryota</taxon>
        <taxon>Metazoa</taxon>
        <taxon>Ecdysozoa</taxon>
        <taxon>Arthropoda</taxon>
        <taxon>Crustacea</taxon>
        <taxon>Oligostraca</taxon>
        <taxon>Ostracoda</taxon>
        <taxon>Podocopa</taxon>
        <taxon>Podocopida</taxon>
        <taxon>Darwinulocopina</taxon>
        <taxon>Darwinuloidea</taxon>
        <taxon>Darwinulidae</taxon>
        <taxon>Darwinula</taxon>
    </lineage>
</organism>
<comment type="subunit">
    <text evidence="4">Homodimer.</text>
</comment>